<name>A0A2R8B479_9RHOB</name>
<sequence>MSDTRDAECRRNCWLIAAGGGILTLLMLWLVGTFGFFTSLIIGLILFAALGFFLVWAFCTGMEAGADSAATTSASAASGTSAPSAAARPVPAAPANAPEPAAAPEPEVARETATAPVRVADQPTTTDSAGGLGAALAKSKTTGGNGAPEMLSAPRSGKADDLKRIKGIGPKLEKLLNEIGVWHFDQIASWKAKDIAFVDEKLEGFKGRVTRDGWVKQAKQLAQGGVYGGD</sequence>
<evidence type="ECO:0000256" key="2">
    <source>
        <dbReference type="SAM" id="Phobius"/>
    </source>
</evidence>
<dbReference type="OrthoDB" id="9807941at2"/>
<feature type="transmembrane region" description="Helical" evidence="2">
    <location>
        <begin position="12"/>
        <end position="31"/>
    </location>
</feature>
<dbReference type="Gene3D" id="1.10.150.20">
    <property type="entry name" value="5' to 3' exonuclease, C-terminal subdomain"/>
    <property type="match status" value="1"/>
</dbReference>
<evidence type="ECO:0000256" key="1">
    <source>
        <dbReference type="SAM" id="MobiDB-lite"/>
    </source>
</evidence>
<keyword evidence="3" id="KW-0687">Ribonucleoprotein</keyword>
<protein>
    <submittedName>
        <fullName evidence="3">50S ribosomal protein L21</fullName>
    </submittedName>
</protein>
<dbReference type="RefSeq" id="WP_108851786.1">
    <property type="nucleotide sequence ID" value="NZ_OMOQ01000001.1"/>
</dbReference>
<proteinExistence type="predicted"/>
<keyword evidence="2" id="KW-0472">Membrane</keyword>
<dbReference type="EMBL" id="OMOQ01000001">
    <property type="protein sequence ID" value="SPH17330.1"/>
    <property type="molecule type" value="Genomic_DNA"/>
</dbReference>
<keyword evidence="4" id="KW-1185">Reference proteome</keyword>
<dbReference type="AlphaFoldDB" id="A0A2R8B479"/>
<feature type="transmembrane region" description="Helical" evidence="2">
    <location>
        <begin position="37"/>
        <end position="59"/>
    </location>
</feature>
<dbReference type="Proteomes" id="UP000244924">
    <property type="component" value="Unassembled WGS sequence"/>
</dbReference>
<dbReference type="GO" id="GO:0005840">
    <property type="term" value="C:ribosome"/>
    <property type="evidence" value="ECO:0007669"/>
    <property type="project" value="UniProtKB-KW"/>
</dbReference>
<reference evidence="3 4" key="1">
    <citation type="submission" date="2018-03" db="EMBL/GenBank/DDBJ databases">
        <authorList>
            <person name="Keele B.F."/>
        </authorList>
    </citation>
    <scope>NUCLEOTIDE SEQUENCE [LARGE SCALE GENOMIC DNA]</scope>
    <source>
        <strain evidence="3 4">CECT 8626</strain>
    </source>
</reference>
<organism evidence="3 4">
    <name type="scientific">Albidovulum aquaemixtae</name>
    <dbReference type="NCBI Taxonomy" id="1542388"/>
    <lineage>
        <taxon>Bacteria</taxon>
        <taxon>Pseudomonadati</taxon>
        <taxon>Pseudomonadota</taxon>
        <taxon>Alphaproteobacteria</taxon>
        <taxon>Rhodobacterales</taxon>
        <taxon>Paracoccaceae</taxon>
        <taxon>Albidovulum</taxon>
    </lineage>
</organism>
<evidence type="ECO:0000313" key="3">
    <source>
        <dbReference type="EMBL" id="SPH17330.1"/>
    </source>
</evidence>
<keyword evidence="2" id="KW-0812">Transmembrane</keyword>
<feature type="region of interest" description="Disordered" evidence="1">
    <location>
        <begin position="75"/>
        <end position="158"/>
    </location>
</feature>
<feature type="compositionally biased region" description="Low complexity" evidence="1">
    <location>
        <begin position="75"/>
        <end position="116"/>
    </location>
</feature>
<keyword evidence="2" id="KW-1133">Transmembrane helix</keyword>
<gene>
    <name evidence="3" type="primary">rplU_1</name>
    <name evidence="3" type="ORF">DEA8626_00848</name>
</gene>
<keyword evidence="3" id="KW-0689">Ribosomal protein</keyword>
<accession>A0A2R8B479</accession>
<evidence type="ECO:0000313" key="4">
    <source>
        <dbReference type="Proteomes" id="UP000244924"/>
    </source>
</evidence>